<dbReference type="EMBL" id="QLNI01000039">
    <property type="protein sequence ID" value="RAM00734.1"/>
    <property type="molecule type" value="Genomic_DNA"/>
</dbReference>
<evidence type="ECO:0000313" key="1">
    <source>
        <dbReference type="EMBL" id="QBH12427.1"/>
    </source>
</evidence>
<proteinExistence type="predicted"/>
<evidence type="ECO:0000313" key="4">
    <source>
        <dbReference type="Proteomes" id="UP000293902"/>
    </source>
</evidence>
<evidence type="ECO:0000313" key="3">
    <source>
        <dbReference type="Proteomes" id="UP000248798"/>
    </source>
</evidence>
<protein>
    <submittedName>
        <fullName evidence="2">Uncharacterized protein</fullName>
    </submittedName>
</protein>
<dbReference type="RefSeq" id="WP_111958969.1">
    <property type="nucleotide sequence ID" value="NZ_CP036313.1"/>
</dbReference>
<reference evidence="1 4" key="2">
    <citation type="submission" date="2019-02" db="EMBL/GenBank/DDBJ databases">
        <title>Complete genome sequence of Desulfobacter hydrogenophilus AcRS1.</title>
        <authorList>
            <person name="Marietou A."/>
            <person name="Lund M.B."/>
            <person name="Marshall I.P.G."/>
            <person name="Schreiber L."/>
            <person name="Jorgensen B."/>
        </authorList>
    </citation>
    <scope>NUCLEOTIDE SEQUENCE [LARGE SCALE GENOMIC DNA]</scope>
    <source>
        <strain evidence="1 4">AcRS1</strain>
    </source>
</reference>
<keyword evidence="4" id="KW-1185">Reference proteome</keyword>
<reference evidence="2 3" key="1">
    <citation type="submission" date="2018-06" db="EMBL/GenBank/DDBJ databases">
        <title>Complete Genome Sequence of Desulfobacter hydrogenophilus (DSM3380).</title>
        <authorList>
            <person name="Marietou A."/>
            <person name="Schreiber L."/>
            <person name="Marshall I."/>
            <person name="Jorgensen B."/>
        </authorList>
    </citation>
    <scope>NUCLEOTIDE SEQUENCE [LARGE SCALE GENOMIC DNA]</scope>
    <source>
        <strain evidence="2 3">DSM 3380</strain>
    </source>
</reference>
<dbReference type="Proteomes" id="UP000293902">
    <property type="component" value="Chromosome"/>
</dbReference>
<dbReference type="EMBL" id="CP036313">
    <property type="protein sequence ID" value="QBH12427.1"/>
    <property type="molecule type" value="Genomic_DNA"/>
</dbReference>
<name>A0A328F7T8_9BACT</name>
<dbReference type="AlphaFoldDB" id="A0A328F7T8"/>
<accession>A0A328F7T8</accession>
<evidence type="ECO:0000313" key="2">
    <source>
        <dbReference type="EMBL" id="RAM00734.1"/>
    </source>
</evidence>
<gene>
    <name evidence="2" type="ORF">DO021_17345</name>
    <name evidence="1" type="ORF">EYB58_05585</name>
</gene>
<dbReference type="OrthoDB" id="573987at2"/>
<dbReference type="Proteomes" id="UP000248798">
    <property type="component" value="Unassembled WGS sequence"/>
</dbReference>
<sequence length="89" mass="10270">MPYMTGFVKDVENPLFLRKFAVPFWALSHCFGKNPMYLYRLLVLAQLCGKLKKSLQPFSDDVNDFIINWVAHVAFRGLVLIQTLSMSND</sequence>
<organism evidence="2 3">
    <name type="scientific">Desulfobacter hydrogenophilus</name>
    <dbReference type="NCBI Taxonomy" id="2291"/>
    <lineage>
        <taxon>Bacteria</taxon>
        <taxon>Pseudomonadati</taxon>
        <taxon>Thermodesulfobacteriota</taxon>
        <taxon>Desulfobacteria</taxon>
        <taxon>Desulfobacterales</taxon>
        <taxon>Desulfobacteraceae</taxon>
        <taxon>Desulfobacter</taxon>
    </lineage>
</organism>